<protein>
    <submittedName>
        <fullName evidence="4">Ribosome maturation protein SBDS</fullName>
    </submittedName>
</protein>
<dbReference type="STRING" id="6185.A0A094ZHG2"/>
<dbReference type="GO" id="GO:0042254">
    <property type="term" value="P:ribosome biogenesis"/>
    <property type="evidence" value="ECO:0007669"/>
    <property type="project" value="InterPro"/>
</dbReference>
<evidence type="ECO:0000259" key="3">
    <source>
        <dbReference type="Pfam" id="PF09377"/>
    </source>
</evidence>
<sequence>MIEKMMKDCHISLKANKSAKQHALEVIKQLRSAPGFKIAPSMMEVNITMQKDSCEPVIERLLQLCNDIIQQSESPDGLYDLKASCFTFKTAVVEPEKYGSIETLLHNEIKGKYSIEISDGTKCSHKGLTNLNSALTVKTEVGERKVVKNVPDKNVSSQLNDNRITQSSEASVSVEKKGKNTSKRKNKKGSKRNDDWSDD</sequence>
<organism evidence="4">
    <name type="scientific">Schistosoma haematobium</name>
    <name type="common">Blood fluke</name>
    <dbReference type="NCBI Taxonomy" id="6185"/>
    <lineage>
        <taxon>Eukaryota</taxon>
        <taxon>Metazoa</taxon>
        <taxon>Spiralia</taxon>
        <taxon>Lophotrochozoa</taxon>
        <taxon>Platyhelminthes</taxon>
        <taxon>Trematoda</taxon>
        <taxon>Digenea</taxon>
        <taxon>Strigeidida</taxon>
        <taxon>Schistosomatoidea</taxon>
        <taxon>Schistosomatidae</taxon>
        <taxon>Schistosoma</taxon>
    </lineage>
</organism>
<evidence type="ECO:0000256" key="2">
    <source>
        <dbReference type="SAM" id="MobiDB-lite"/>
    </source>
</evidence>
<gene>
    <name evidence="4" type="ORF">MS3_01480</name>
</gene>
<dbReference type="AlphaFoldDB" id="A0A094ZHG2"/>
<dbReference type="PANTHER" id="PTHR10927:SF1">
    <property type="entry name" value="RIBOSOME MATURATION PROTEIN SBDS"/>
    <property type="match status" value="1"/>
</dbReference>
<feature type="compositionally biased region" description="Basic residues" evidence="2">
    <location>
        <begin position="179"/>
        <end position="190"/>
    </location>
</feature>
<evidence type="ECO:0000313" key="4">
    <source>
        <dbReference type="EMBL" id="KGB33322.1"/>
    </source>
</evidence>
<evidence type="ECO:0000256" key="1">
    <source>
        <dbReference type="ARBA" id="ARBA00007433"/>
    </source>
</evidence>
<dbReference type="InterPro" id="IPR018978">
    <property type="entry name" value="SDO1/SBDS_central"/>
</dbReference>
<accession>A0A094ZHG2</accession>
<feature type="domain" description="Ribosome maturation protein SDO1/SBDS central" evidence="3">
    <location>
        <begin position="1"/>
        <end position="34"/>
    </location>
</feature>
<dbReference type="InterPro" id="IPR039100">
    <property type="entry name" value="Sdo1/SBDS-like"/>
</dbReference>
<name>A0A094ZHG2_SCHHA</name>
<dbReference type="Gene3D" id="1.10.10.900">
    <property type="entry name" value="SBDS protein C-terminal domain, subdomain 1"/>
    <property type="match status" value="1"/>
</dbReference>
<feature type="region of interest" description="Disordered" evidence="2">
    <location>
        <begin position="151"/>
        <end position="199"/>
    </location>
</feature>
<dbReference type="PANTHER" id="PTHR10927">
    <property type="entry name" value="RIBOSOME MATURATION PROTEIN SBDS"/>
    <property type="match status" value="1"/>
</dbReference>
<dbReference type="EMBL" id="KL250542">
    <property type="protein sequence ID" value="KGB33322.1"/>
    <property type="molecule type" value="Genomic_DNA"/>
</dbReference>
<reference evidence="4" key="1">
    <citation type="journal article" date="2012" name="Nat. Genet.">
        <title>Whole-genome sequence of Schistosoma haematobium.</title>
        <authorList>
            <person name="Young N.D."/>
            <person name="Jex A.R."/>
            <person name="Li B."/>
            <person name="Liu S."/>
            <person name="Yang L."/>
            <person name="Xiong Z."/>
            <person name="Li Y."/>
            <person name="Cantacessi C."/>
            <person name="Hall R.S."/>
            <person name="Xu X."/>
            <person name="Chen F."/>
            <person name="Wu X."/>
            <person name="Zerlotini A."/>
            <person name="Oliveira G."/>
            <person name="Hofmann A."/>
            <person name="Zhang G."/>
            <person name="Fang X."/>
            <person name="Kang Y."/>
            <person name="Campbell B.E."/>
            <person name="Loukas A."/>
            <person name="Ranganathan S."/>
            <person name="Rollinson D."/>
            <person name="Rinaldi G."/>
            <person name="Brindley P.J."/>
            <person name="Yang H."/>
            <person name="Wang J."/>
            <person name="Wang J."/>
            <person name="Gasser R.B."/>
        </authorList>
    </citation>
    <scope>NUCLEOTIDE SEQUENCE [LARGE SCALE GENOMIC DNA]</scope>
</reference>
<dbReference type="InterPro" id="IPR037188">
    <property type="entry name" value="Sdo1/SBDS_central_sf"/>
</dbReference>
<dbReference type="SUPFAM" id="SSF109728">
    <property type="entry name" value="Hypothetical protein AF0491, middle domain"/>
    <property type="match status" value="1"/>
</dbReference>
<dbReference type="Pfam" id="PF09377">
    <property type="entry name" value="SBDS_domain_II"/>
    <property type="match status" value="1"/>
</dbReference>
<feature type="compositionally biased region" description="Polar residues" evidence="2">
    <location>
        <begin position="154"/>
        <end position="171"/>
    </location>
</feature>
<proteinExistence type="inferred from homology"/>
<comment type="similarity">
    <text evidence="1">Belongs to the SDO1/SBDS family.</text>
</comment>